<feature type="compositionally biased region" description="Polar residues" evidence="2">
    <location>
        <begin position="1136"/>
        <end position="1147"/>
    </location>
</feature>
<feature type="region of interest" description="Disordered" evidence="2">
    <location>
        <begin position="557"/>
        <end position="578"/>
    </location>
</feature>
<feature type="domain" description="C2H2-type" evidence="3">
    <location>
        <begin position="801"/>
        <end position="821"/>
    </location>
</feature>
<feature type="region of interest" description="Disordered" evidence="2">
    <location>
        <begin position="1067"/>
        <end position="1094"/>
    </location>
</feature>
<organism evidence="4 5">
    <name type="scientific">Orbilia blumenaviensis</name>
    <dbReference type="NCBI Taxonomy" id="1796055"/>
    <lineage>
        <taxon>Eukaryota</taxon>
        <taxon>Fungi</taxon>
        <taxon>Dikarya</taxon>
        <taxon>Ascomycota</taxon>
        <taxon>Pezizomycotina</taxon>
        <taxon>Orbiliomycetes</taxon>
        <taxon>Orbiliales</taxon>
        <taxon>Orbiliaceae</taxon>
        <taxon>Orbilia</taxon>
    </lineage>
</organism>
<name>A0AAV9V4A7_9PEZI</name>
<protein>
    <recommendedName>
        <fullName evidence="3">C2H2-type domain-containing protein</fullName>
    </recommendedName>
</protein>
<evidence type="ECO:0000259" key="3">
    <source>
        <dbReference type="SMART" id="SM00355"/>
    </source>
</evidence>
<reference evidence="4 5" key="1">
    <citation type="submission" date="2019-10" db="EMBL/GenBank/DDBJ databases">
        <authorList>
            <person name="Palmer J.M."/>
        </authorList>
    </citation>
    <scope>NUCLEOTIDE SEQUENCE [LARGE SCALE GENOMIC DNA]</scope>
    <source>
        <strain evidence="4 5">TWF730</strain>
    </source>
</reference>
<dbReference type="InterPro" id="IPR013087">
    <property type="entry name" value="Znf_C2H2_type"/>
</dbReference>
<sequence>MDQGSRAHWDFDSTARRPKRRAPVESDDEVGGQFPAMNHQDTLPSGRGSNTNNSTPSVLVQPMEDIIMEDVDTSIVNIVDTGSPTTITSLVADCHSLFQEILENIRPQADEFDIVETQFGRLNIWASNIGALATGNSSLDHRLRLKDDIKSMVIQLLDVLSESLRQVIDKGGDPTHWTRIFEEAIDGVSASLDRLQTLAIAIRKSSTQSRNIRSKAFSGGDNESNFRDFVLTILKHRFKEANGSLCEQLAESIALRRKQFSYRIQHQEKLARSTTQLDSLSSQAEHPIVAGTKHRLPMQPIENLGIDKRESKRLRFASPVFSSARYFVAPSQTNASTLDTKVFRKILLEPKAPRSIVSQGTFVQDSKLEYPPPPATATEQRECTCPYCCEILTSTLARQEEWWRHHVDKDLEPYSCISEKCRSLPVQFFKFHDWLEHMETHGPSNTAWNVHLQMFQCPLCQSLEPFRWKEEFIAHMGSCHAGRFTQAQLLTLSRRSTVTILRDPYICPLCNCMPEEIEKVTPRNRDKIKELLPRHIAGHLKSLAFMALPYRDDINDEESEASRDRPAGEDYAHSRRASDISDMEIDEETRLTFQSSLFSNEFGISYLVDHTELGRPQIRGLSPNWDFLPPKPYDSQKDKVIQSLIVTSRRVPFRDQTHFLNPGWVCHVCGVYYDSGTPYCGSDGLSCFGHIPCPLCERLTNRYIHDQDQIRPRGYFDLPLGGSDSRGSKVGDNRSASNDYHTGTGMKEGERQSEQFSPLLTQRRSEPNPFEVSFGEAISQPNTMANKPNILTTNNMGVFDYCCKYCMTAFPDRGARRKHESECTLPRAGEPLLEMEIDTAPLDLESGLEAELEGAFPMNSFRDPGSRSRFDSPFYYPGTIGHGGSNQGQSSKLLEEQQESLKKLLEEQESLKKLLEEQESLKKLLEDQKSLRRLLENKEFLKKLLEDQESLKKLLKEQKSLKKLLGDQGYLKKLVEDQESLTKLVEEQESLRKLLGEQQESMRKILEEQGYLRKLYGESIQRNTPPGLIASPDDSHRARDPLSQELHLPDMDQNHLRALNRAYINPIKTASQKEPKSDQSSTGLAWQKGEEEDTESIINGFETPITTDSPSFSHVSLGDEIPAEWPTLSPTEDAKSSSSTNTGTLTPIASRELRSPPFNTPSRQFFTGSNESRTLPPTTPGPRATYVPYSPDLLPLAVENEIEDAEPYPHGQPPGYIDPDELYALSDQEMHSLEPENGMGEVESTVSNSPGYRFVPTMSWGDEDNRRFLEYSRREKARRALARQAEVLATHDNDRVATRPRRDVD</sequence>
<evidence type="ECO:0000313" key="4">
    <source>
        <dbReference type="EMBL" id="KAK6354420.1"/>
    </source>
</evidence>
<dbReference type="Proteomes" id="UP001373714">
    <property type="component" value="Unassembled WGS sequence"/>
</dbReference>
<accession>A0AAV9V4A7</accession>
<feature type="domain" description="C2H2-type" evidence="3">
    <location>
        <begin position="414"/>
        <end position="441"/>
    </location>
</feature>
<feature type="compositionally biased region" description="Basic and acidic residues" evidence="2">
    <location>
        <begin position="1289"/>
        <end position="1305"/>
    </location>
</feature>
<proteinExistence type="predicted"/>
<feature type="domain" description="C2H2-type" evidence="3">
    <location>
        <begin position="455"/>
        <end position="480"/>
    </location>
</feature>
<feature type="compositionally biased region" description="Polar residues" evidence="2">
    <location>
        <begin position="39"/>
        <end position="57"/>
    </location>
</feature>
<dbReference type="EMBL" id="JAVHNS010000005">
    <property type="protein sequence ID" value="KAK6354420.1"/>
    <property type="molecule type" value="Genomic_DNA"/>
</dbReference>
<keyword evidence="5" id="KW-1185">Reference proteome</keyword>
<feature type="region of interest" description="Disordered" evidence="2">
    <location>
        <begin position="721"/>
        <end position="753"/>
    </location>
</feature>
<feature type="region of interest" description="Disordered" evidence="2">
    <location>
        <begin position="1"/>
        <end position="57"/>
    </location>
</feature>
<gene>
    <name evidence="4" type="ORF">TWF730_008825</name>
</gene>
<feature type="region of interest" description="Disordered" evidence="2">
    <location>
        <begin position="1285"/>
        <end position="1305"/>
    </location>
</feature>
<dbReference type="PANTHER" id="PTHR35391">
    <property type="entry name" value="C2H2-TYPE DOMAIN-CONTAINING PROTEIN-RELATED"/>
    <property type="match status" value="1"/>
</dbReference>
<dbReference type="PANTHER" id="PTHR35391:SF7">
    <property type="entry name" value="C2H2-TYPE DOMAIN-CONTAINING PROTEIN"/>
    <property type="match status" value="1"/>
</dbReference>
<dbReference type="SMART" id="SM00355">
    <property type="entry name" value="ZnF_C2H2"/>
    <property type="match status" value="3"/>
</dbReference>
<keyword evidence="1" id="KW-0175">Coiled coil</keyword>
<feature type="compositionally biased region" description="Polar residues" evidence="2">
    <location>
        <begin position="1160"/>
        <end position="1176"/>
    </location>
</feature>
<feature type="compositionally biased region" description="Basic and acidic residues" evidence="2">
    <location>
        <begin position="560"/>
        <end position="578"/>
    </location>
</feature>
<evidence type="ECO:0000313" key="5">
    <source>
        <dbReference type="Proteomes" id="UP001373714"/>
    </source>
</evidence>
<evidence type="ECO:0000256" key="1">
    <source>
        <dbReference type="SAM" id="Coils"/>
    </source>
</evidence>
<comment type="caution">
    <text evidence="4">The sequence shown here is derived from an EMBL/GenBank/DDBJ whole genome shotgun (WGS) entry which is preliminary data.</text>
</comment>
<feature type="compositionally biased region" description="Basic and acidic residues" evidence="2">
    <location>
        <begin position="1"/>
        <end position="15"/>
    </location>
</feature>
<evidence type="ECO:0000256" key="2">
    <source>
        <dbReference type="SAM" id="MobiDB-lite"/>
    </source>
</evidence>
<feature type="region of interest" description="Disordered" evidence="2">
    <location>
        <begin position="1122"/>
        <end position="1183"/>
    </location>
</feature>
<feature type="coiled-coil region" evidence="1">
    <location>
        <begin position="891"/>
        <end position="991"/>
    </location>
</feature>